<dbReference type="AlphaFoldDB" id="A0A2S0VM35"/>
<feature type="domain" description="S-adenosylmethionine-dependent methyltransferase" evidence="5">
    <location>
        <begin position="16"/>
        <end position="294"/>
    </location>
</feature>
<dbReference type="KEGG" id="cate:C2869_01920"/>
<dbReference type="GO" id="GO:0006364">
    <property type="term" value="P:rRNA processing"/>
    <property type="evidence" value="ECO:0007669"/>
    <property type="project" value="UniProtKB-KW"/>
</dbReference>
<proteinExistence type="predicted"/>
<reference evidence="6 7" key="1">
    <citation type="submission" date="2018-01" db="EMBL/GenBank/DDBJ databases">
        <title>Genome sequence of a Cantenovulum-like bacteria.</title>
        <authorList>
            <person name="Tan W.R."/>
            <person name="Lau N.-S."/>
            <person name="Go F."/>
            <person name="Amirul A.-A.A."/>
        </authorList>
    </citation>
    <scope>NUCLEOTIDE SEQUENCE [LARGE SCALE GENOMIC DNA]</scope>
    <source>
        <strain evidence="6 7">CCB-QB4</strain>
    </source>
</reference>
<evidence type="ECO:0000259" key="5">
    <source>
        <dbReference type="Pfam" id="PF10672"/>
    </source>
</evidence>
<accession>A0A2S0VM35</accession>
<evidence type="ECO:0000313" key="6">
    <source>
        <dbReference type="EMBL" id="AWB65277.1"/>
    </source>
</evidence>
<evidence type="ECO:0000256" key="3">
    <source>
        <dbReference type="ARBA" id="ARBA00022679"/>
    </source>
</evidence>
<dbReference type="InterPro" id="IPR029063">
    <property type="entry name" value="SAM-dependent_MTases_sf"/>
</dbReference>
<gene>
    <name evidence="6" type="ORF">C2869_01920</name>
</gene>
<evidence type="ECO:0000313" key="7">
    <source>
        <dbReference type="Proteomes" id="UP000244441"/>
    </source>
</evidence>
<dbReference type="SUPFAM" id="SSF53335">
    <property type="entry name" value="S-adenosyl-L-methionine-dependent methyltransferases"/>
    <property type="match status" value="1"/>
</dbReference>
<dbReference type="InterPro" id="IPR019614">
    <property type="entry name" value="SAM-dep_methyl-trfase"/>
</dbReference>
<keyword evidence="2 6" id="KW-0489">Methyltransferase</keyword>
<keyword evidence="4" id="KW-0949">S-adenosyl-L-methionine</keyword>
<dbReference type="PANTHER" id="PTHR43042:SF3">
    <property type="entry name" value="RIBOSOMAL RNA LARGE SUBUNIT METHYLTRANSFERASE YWBD-RELATED"/>
    <property type="match status" value="1"/>
</dbReference>
<name>A0A2S0VM35_9ALTE</name>
<keyword evidence="3 6" id="KW-0808">Transferase</keyword>
<keyword evidence="1" id="KW-0698">rRNA processing</keyword>
<dbReference type="GO" id="GO:0032259">
    <property type="term" value="P:methylation"/>
    <property type="evidence" value="ECO:0007669"/>
    <property type="project" value="UniProtKB-KW"/>
</dbReference>
<evidence type="ECO:0000256" key="2">
    <source>
        <dbReference type="ARBA" id="ARBA00022603"/>
    </source>
</evidence>
<sequence length="295" mass="34104">MTQPDFLIPKSNECERLFHGRGHFYPDLEHICIDWFAPVVLITLYKPVEQVWLNTLVSHIQSRVHQCQSIQVQHRYQKMAPVDVMWGDKIDSLTATEHGLNYKINLANNQNHGLFLDMANGRKWVIENAKNRRVVNLFSYTCAFSMAAHAGQADAIMNLDMAKAALSVGRENHKLNKQALDHVKFAGVDLFKSWGKLRREAKFDLLICDPPSFQKGSVNIERDYKKIIRRIPEFMQQGQSLLMLCLNSPDLSVEWLKQQVDEFCPECEFQQQLANPNVFKEANPDKGLKVLIYRY</sequence>
<evidence type="ECO:0000256" key="1">
    <source>
        <dbReference type="ARBA" id="ARBA00022552"/>
    </source>
</evidence>
<dbReference type="PANTHER" id="PTHR43042">
    <property type="entry name" value="SAM-DEPENDENT METHYLTRANSFERASE"/>
    <property type="match status" value="1"/>
</dbReference>
<dbReference type="OrthoDB" id="9805492at2"/>
<organism evidence="6 7">
    <name type="scientific">Saccharobesus litoralis</name>
    <dbReference type="NCBI Taxonomy" id="2172099"/>
    <lineage>
        <taxon>Bacteria</taxon>
        <taxon>Pseudomonadati</taxon>
        <taxon>Pseudomonadota</taxon>
        <taxon>Gammaproteobacteria</taxon>
        <taxon>Alteromonadales</taxon>
        <taxon>Alteromonadaceae</taxon>
        <taxon>Saccharobesus</taxon>
    </lineage>
</organism>
<dbReference type="Pfam" id="PF10672">
    <property type="entry name" value="Methyltrans_SAM"/>
    <property type="match status" value="1"/>
</dbReference>
<dbReference type="Proteomes" id="UP000244441">
    <property type="component" value="Chromosome"/>
</dbReference>
<evidence type="ECO:0000256" key="4">
    <source>
        <dbReference type="ARBA" id="ARBA00022691"/>
    </source>
</evidence>
<protein>
    <submittedName>
        <fullName evidence="6">Methyltransferase</fullName>
    </submittedName>
</protein>
<dbReference type="RefSeq" id="WP_108601354.1">
    <property type="nucleotide sequence ID" value="NZ_CP026604.1"/>
</dbReference>
<keyword evidence="7" id="KW-1185">Reference proteome</keyword>
<dbReference type="Gene3D" id="3.40.50.150">
    <property type="entry name" value="Vaccinia Virus protein VP39"/>
    <property type="match status" value="1"/>
</dbReference>
<dbReference type="GO" id="GO:0008168">
    <property type="term" value="F:methyltransferase activity"/>
    <property type="evidence" value="ECO:0007669"/>
    <property type="project" value="UniProtKB-KW"/>
</dbReference>
<dbReference type="EMBL" id="CP026604">
    <property type="protein sequence ID" value="AWB65277.1"/>
    <property type="molecule type" value="Genomic_DNA"/>
</dbReference>